<reference evidence="4 5" key="1">
    <citation type="submission" date="2024-04" db="EMBL/GenBank/DDBJ databases">
        <title>The reference genome of an endangered Asteraceae, Deinandra increscens subsp. villosa, native to the Central Coast of California.</title>
        <authorList>
            <person name="Guilliams M."/>
            <person name="Hasenstab-Lehman K."/>
            <person name="Meyer R."/>
            <person name="Mcevoy S."/>
        </authorList>
    </citation>
    <scope>NUCLEOTIDE SEQUENCE [LARGE SCALE GENOMIC DNA]</scope>
    <source>
        <tissue evidence="4">Leaf</tissue>
    </source>
</reference>
<dbReference type="GO" id="GO:0005524">
    <property type="term" value="F:ATP binding"/>
    <property type="evidence" value="ECO:0007669"/>
    <property type="project" value="InterPro"/>
</dbReference>
<dbReference type="AlphaFoldDB" id="A0AAP0CNQ5"/>
<evidence type="ECO:0000256" key="1">
    <source>
        <dbReference type="ARBA" id="ARBA00022692"/>
    </source>
</evidence>
<dbReference type="Proteomes" id="UP001408789">
    <property type="component" value="Unassembled WGS sequence"/>
</dbReference>
<evidence type="ECO:0000313" key="5">
    <source>
        <dbReference type="Proteomes" id="UP001408789"/>
    </source>
</evidence>
<dbReference type="EMBL" id="JBCNJP010000024">
    <property type="protein sequence ID" value="KAK9056604.1"/>
    <property type="molecule type" value="Genomic_DNA"/>
</dbReference>
<dbReference type="SUPFAM" id="SSF90123">
    <property type="entry name" value="ABC transporter transmembrane region"/>
    <property type="match status" value="1"/>
</dbReference>
<protein>
    <submittedName>
        <fullName evidence="4">Uncharacterized protein</fullName>
    </submittedName>
</protein>
<accession>A0AAP0CNQ5</accession>
<evidence type="ECO:0000313" key="4">
    <source>
        <dbReference type="EMBL" id="KAK9056604.1"/>
    </source>
</evidence>
<evidence type="ECO:0000256" key="3">
    <source>
        <dbReference type="ARBA" id="ARBA00023136"/>
    </source>
</evidence>
<organism evidence="4 5">
    <name type="scientific">Deinandra increscens subsp. villosa</name>
    <dbReference type="NCBI Taxonomy" id="3103831"/>
    <lineage>
        <taxon>Eukaryota</taxon>
        <taxon>Viridiplantae</taxon>
        <taxon>Streptophyta</taxon>
        <taxon>Embryophyta</taxon>
        <taxon>Tracheophyta</taxon>
        <taxon>Spermatophyta</taxon>
        <taxon>Magnoliopsida</taxon>
        <taxon>eudicotyledons</taxon>
        <taxon>Gunneridae</taxon>
        <taxon>Pentapetalae</taxon>
        <taxon>asterids</taxon>
        <taxon>campanulids</taxon>
        <taxon>Asterales</taxon>
        <taxon>Asteraceae</taxon>
        <taxon>Asteroideae</taxon>
        <taxon>Heliantheae alliance</taxon>
        <taxon>Madieae</taxon>
        <taxon>Madiinae</taxon>
        <taxon>Deinandra</taxon>
    </lineage>
</organism>
<comment type="caution">
    <text evidence="4">The sequence shown here is derived from an EMBL/GenBank/DDBJ whole genome shotgun (WGS) entry which is preliminary data.</text>
</comment>
<sequence>MYGRPYLLLIHAYLSSAMPVSSSSTLPFSLIGVNPKQTKSSDVMAMRGGGCELLFRIEAGSRTDLFLSLCIDRSPSLISALSFGLCLRGLRRNDPLANGEQGDLELGDAVPAANVSYVRVLALAKPEAGRLIIATIALLIASTSSILIPRFGGTIIDIVSGDLETPEQKSQAMSAVNRTILRIFLIVVVGYGHFKP</sequence>
<keyword evidence="1" id="KW-0812">Transmembrane</keyword>
<keyword evidence="2" id="KW-1133">Transmembrane helix</keyword>
<name>A0AAP0CNQ5_9ASTR</name>
<evidence type="ECO:0000256" key="2">
    <source>
        <dbReference type="ARBA" id="ARBA00022989"/>
    </source>
</evidence>
<dbReference type="InterPro" id="IPR036640">
    <property type="entry name" value="ABC1_TM_sf"/>
</dbReference>
<dbReference type="GO" id="GO:0016020">
    <property type="term" value="C:membrane"/>
    <property type="evidence" value="ECO:0007669"/>
    <property type="project" value="InterPro"/>
</dbReference>
<keyword evidence="3" id="KW-0472">Membrane</keyword>
<keyword evidence="5" id="KW-1185">Reference proteome</keyword>
<proteinExistence type="predicted"/>
<gene>
    <name evidence="4" type="ORF">SSX86_023966</name>
</gene>